<evidence type="ECO:0000313" key="1">
    <source>
        <dbReference type="EMBL" id="MDH0687060.1"/>
    </source>
</evidence>
<name>A0ABD4XW13_STUST</name>
<dbReference type="EMBL" id="JAOCDG010000003">
    <property type="protein sequence ID" value="MDH0687060.1"/>
    <property type="molecule type" value="Genomic_DNA"/>
</dbReference>
<comment type="caution">
    <text evidence="1">The sequence shown here is derived from an EMBL/GenBank/DDBJ whole genome shotgun (WGS) entry which is preliminary data.</text>
</comment>
<protein>
    <submittedName>
        <fullName evidence="1">Uncharacterized protein</fullName>
    </submittedName>
</protein>
<proteinExistence type="predicted"/>
<accession>A0ABD4XW13</accession>
<dbReference type="Proteomes" id="UP001161139">
    <property type="component" value="Unassembled WGS sequence"/>
</dbReference>
<organism evidence="1 2">
    <name type="scientific">Stutzerimonas stutzeri</name>
    <name type="common">Pseudomonas stutzeri</name>
    <dbReference type="NCBI Taxonomy" id="316"/>
    <lineage>
        <taxon>Bacteria</taxon>
        <taxon>Pseudomonadati</taxon>
        <taxon>Pseudomonadota</taxon>
        <taxon>Gammaproteobacteria</taxon>
        <taxon>Pseudomonadales</taxon>
        <taxon>Pseudomonadaceae</taxon>
        <taxon>Stutzerimonas</taxon>
    </lineage>
</organism>
<reference evidence="1" key="1">
    <citation type="submission" date="2022-09" db="EMBL/GenBank/DDBJ databases">
        <title>Intensive care unit water sources are persistently colonized with multi-drug resistant bacteria and are the site of extensive horizontal gene transfer of antibiotic resistance genes.</title>
        <authorList>
            <person name="Diorio-Toth L."/>
        </authorList>
    </citation>
    <scope>NUCLEOTIDE SEQUENCE</scope>
    <source>
        <strain evidence="1">GD03864</strain>
    </source>
</reference>
<gene>
    <name evidence="1" type="ORF">N5D09_03025</name>
</gene>
<sequence length="203" mass="21822">MRQPNAYLPGSNQHQAGALTEFEELVVLNDDQPVGVALADEALAAGHTPEGLRGQVVYVDFQKNVAYPADLGQHVATNDDLVPHAVLEVNFHLSGLGSYPSREARTAAKGVLQQALASTHLADHLSACLRTRRGDRALTVASEVIEDSVPGAATAAQSRQVLLRALEAFCEELQRHPQAALLHTPIPEPECLFNEELSQASPR</sequence>
<dbReference type="RefSeq" id="WP_279649015.1">
    <property type="nucleotide sequence ID" value="NZ_JAOCDG010000003.1"/>
</dbReference>
<evidence type="ECO:0000313" key="2">
    <source>
        <dbReference type="Proteomes" id="UP001161139"/>
    </source>
</evidence>
<dbReference type="AlphaFoldDB" id="A0ABD4XW13"/>